<dbReference type="InterPro" id="IPR011014">
    <property type="entry name" value="MscS_channel_TM-2"/>
</dbReference>
<feature type="domain" description="Mechanosensitive ion channel MscS" evidence="8">
    <location>
        <begin position="179"/>
        <end position="246"/>
    </location>
</feature>
<feature type="transmembrane region" description="Helical" evidence="7">
    <location>
        <begin position="14"/>
        <end position="34"/>
    </location>
</feature>
<proteinExistence type="inferred from homology"/>
<organism evidence="11 12">
    <name type="scientific">Chitinophaga japonensis</name>
    <name type="common">Flexibacter japonensis</name>
    <dbReference type="NCBI Taxonomy" id="104662"/>
    <lineage>
        <taxon>Bacteria</taxon>
        <taxon>Pseudomonadati</taxon>
        <taxon>Bacteroidota</taxon>
        <taxon>Chitinophagia</taxon>
        <taxon>Chitinophagales</taxon>
        <taxon>Chitinophagaceae</taxon>
        <taxon>Chitinophaga</taxon>
    </lineage>
</organism>
<dbReference type="Proteomes" id="UP000316778">
    <property type="component" value="Unassembled WGS sequence"/>
</dbReference>
<gene>
    <name evidence="11" type="ORF">LX66_0703</name>
</gene>
<keyword evidence="12" id="KW-1185">Reference proteome</keyword>
<comment type="similarity">
    <text evidence="2">Belongs to the MscS (TC 1.A.23) family.</text>
</comment>
<accession>A0A562TDK4</accession>
<dbReference type="GO" id="GO:0008381">
    <property type="term" value="F:mechanosensitive monoatomic ion channel activity"/>
    <property type="evidence" value="ECO:0007669"/>
    <property type="project" value="UniProtKB-ARBA"/>
</dbReference>
<dbReference type="Pfam" id="PF21088">
    <property type="entry name" value="MS_channel_1st"/>
    <property type="match status" value="1"/>
</dbReference>
<evidence type="ECO:0000256" key="2">
    <source>
        <dbReference type="ARBA" id="ARBA00008017"/>
    </source>
</evidence>
<dbReference type="InterPro" id="IPR023408">
    <property type="entry name" value="MscS_beta-dom_sf"/>
</dbReference>
<evidence type="ECO:0000259" key="9">
    <source>
        <dbReference type="Pfam" id="PF21082"/>
    </source>
</evidence>
<dbReference type="PANTHER" id="PTHR30566:SF25">
    <property type="entry name" value="INNER MEMBRANE PROTEIN"/>
    <property type="match status" value="1"/>
</dbReference>
<dbReference type="OrthoDB" id="9809206at2"/>
<dbReference type="RefSeq" id="WP_145710488.1">
    <property type="nucleotide sequence ID" value="NZ_BAAAFY010000001.1"/>
</dbReference>
<evidence type="ECO:0000256" key="7">
    <source>
        <dbReference type="SAM" id="Phobius"/>
    </source>
</evidence>
<dbReference type="InterPro" id="IPR010920">
    <property type="entry name" value="LSM_dom_sf"/>
</dbReference>
<evidence type="ECO:0000313" key="11">
    <source>
        <dbReference type="EMBL" id="TWI91334.1"/>
    </source>
</evidence>
<feature type="domain" description="Mechanosensitive ion channel transmembrane helices 2/3" evidence="10">
    <location>
        <begin position="141"/>
        <end position="178"/>
    </location>
</feature>
<dbReference type="SUPFAM" id="SSF50182">
    <property type="entry name" value="Sm-like ribonucleoproteins"/>
    <property type="match status" value="1"/>
</dbReference>
<keyword evidence="3" id="KW-1003">Cell membrane</keyword>
<feature type="transmembrane region" description="Helical" evidence="7">
    <location>
        <begin position="90"/>
        <end position="111"/>
    </location>
</feature>
<evidence type="ECO:0000256" key="3">
    <source>
        <dbReference type="ARBA" id="ARBA00022475"/>
    </source>
</evidence>
<dbReference type="SUPFAM" id="SSF82861">
    <property type="entry name" value="Mechanosensitive channel protein MscS (YggB), transmembrane region"/>
    <property type="match status" value="1"/>
</dbReference>
<dbReference type="SUPFAM" id="SSF82689">
    <property type="entry name" value="Mechanosensitive channel protein MscS (YggB), C-terminal domain"/>
    <property type="match status" value="1"/>
</dbReference>
<dbReference type="InterPro" id="IPR006685">
    <property type="entry name" value="MscS_channel_2nd"/>
</dbReference>
<evidence type="ECO:0000256" key="5">
    <source>
        <dbReference type="ARBA" id="ARBA00022989"/>
    </source>
</evidence>
<comment type="caution">
    <text evidence="11">The sequence shown here is derived from an EMBL/GenBank/DDBJ whole genome shotgun (WGS) entry which is preliminary data.</text>
</comment>
<feature type="transmembrane region" description="Helical" evidence="7">
    <location>
        <begin position="159"/>
        <end position="192"/>
    </location>
</feature>
<feature type="transmembrane region" description="Helical" evidence="7">
    <location>
        <begin position="132"/>
        <end position="153"/>
    </location>
</feature>
<dbReference type="EMBL" id="VLLG01000002">
    <property type="protein sequence ID" value="TWI91334.1"/>
    <property type="molecule type" value="Genomic_DNA"/>
</dbReference>
<keyword evidence="4 7" id="KW-0812">Transmembrane</keyword>
<protein>
    <submittedName>
        <fullName evidence="11">Small-conductance mechanosensitive channel</fullName>
    </submittedName>
</protein>
<evidence type="ECO:0000256" key="6">
    <source>
        <dbReference type="ARBA" id="ARBA00023136"/>
    </source>
</evidence>
<dbReference type="InterPro" id="IPR049278">
    <property type="entry name" value="MS_channel_C"/>
</dbReference>
<evidence type="ECO:0000256" key="1">
    <source>
        <dbReference type="ARBA" id="ARBA00004651"/>
    </source>
</evidence>
<keyword evidence="6 7" id="KW-0472">Membrane</keyword>
<dbReference type="Gene3D" id="3.30.70.100">
    <property type="match status" value="1"/>
</dbReference>
<dbReference type="Gene3D" id="1.10.287.1260">
    <property type="match status" value="1"/>
</dbReference>
<reference evidence="11 12" key="1">
    <citation type="journal article" date="2013" name="Stand. Genomic Sci.">
        <title>Genomic Encyclopedia of Type Strains, Phase I: The one thousand microbial genomes (KMG-I) project.</title>
        <authorList>
            <person name="Kyrpides N.C."/>
            <person name="Woyke T."/>
            <person name="Eisen J.A."/>
            <person name="Garrity G."/>
            <person name="Lilburn T.G."/>
            <person name="Beck B.J."/>
            <person name="Whitman W.B."/>
            <person name="Hugenholtz P."/>
            <person name="Klenk H.P."/>
        </authorList>
    </citation>
    <scope>NUCLEOTIDE SEQUENCE [LARGE SCALE GENOMIC DNA]</scope>
    <source>
        <strain evidence="11 12">DSM 13484</strain>
    </source>
</reference>
<dbReference type="Gene3D" id="2.30.30.60">
    <property type="match status" value="1"/>
</dbReference>
<dbReference type="Pfam" id="PF21082">
    <property type="entry name" value="MS_channel_3rd"/>
    <property type="match status" value="1"/>
</dbReference>
<comment type="subcellular location">
    <subcellularLocation>
        <location evidence="1">Cell membrane</location>
        <topology evidence="1">Multi-pass membrane protein</topology>
    </subcellularLocation>
</comment>
<keyword evidence="5 7" id="KW-1133">Transmembrane helix</keyword>
<dbReference type="Pfam" id="PF00924">
    <property type="entry name" value="MS_channel_2nd"/>
    <property type="match status" value="1"/>
</dbReference>
<sequence>MPEVLQYKFWGNTLLSYVIALGILLLAIVLIMILKRIILSRMKVWADKTDNKIDDFLIGGIERSLIPLLYVGAIYIAFGHLNMVPVVRKWFNILISVAITFYLVRAVVAALKFMLMGYMSRQQNGEEKTKQVRGIMIIATAFVWVIGGLVLLSNWGVDVTAFIAGLGIGGIAIALAAQTILGDLFSYFVIFFDRPFEIGDFIIVQDKMGVVEYIGIKTTRIRSLSGEQLVFSNTDLTNSRVHNYKRMERRRIVFQFRVVYQTPAEKLERIPVIVKEIITGREGLQFDRAHLLSLAPSELLYEVVYYVLTGDYNEYMDHQQAINLALFNTFAKEGIEFAYPTQTLYVQQLQQEKEAAAAK</sequence>
<dbReference type="PANTHER" id="PTHR30566">
    <property type="entry name" value="YNAI-RELATED MECHANOSENSITIVE ION CHANNEL"/>
    <property type="match status" value="1"/>
</dbReference>
<evidence type="ECO:0000259" key="10">
    <source>
        <dbReference type="Pfam" id="PF21088"/>
    </source>
</evidence>
<feature type="domain" description="Mechanosensitive ion channel MscS C-terminal" evidence="9">
    <location>
        <begin position="252"/>
        <end position="337"/>
    </location>
</feature>
<evidence type="ECO:0000256" key="4">
    <source>
        <dbReference type="ARBA" id="ARBA00022692"/>
    </source>
</evidence>
<evidence type="ECO:0000313" key="12">
    <source>
        <dbReference type="Proteomes" id="UP000316778"/>
    </source>
</evidence>
<dbReference type="GO" id="GO:0005886">
    <property type="term" value="C:plasma membrane"/>
    <property type="evidence" value="ECO:0007669"/>
    <property type="project" value="UniProtKB-SubCell"/>
</dbReference>
<evidence type="ECO:0000259" key="8">
    <source>
        <dbReference type="Pfam" id="PF00924"/>
    </source>
</evidence>
<dbReference type="InterPro" id="IPR011066">
    <property type="entry name" value="MscS_channel_C_sf"/>
</dbReference>
<feature type="transmembrane region" description="Helical" evidence="7">
    <location>
        <begin position="55"/>
        <end position="78"/>
    </location>
</feature>
<dbReference type="InterPro" id="IPR049142">
    <property type="entry name" value="MS_channel_1st"/>
</dbReference>
<dbReference type="AlphaFoldDB" id="A0A562TDK4"/>
<name>A0A562TDK4_CHIJA</name>